<sequence length="52" mass="6510">MSVKDMFIIENFANIFNRIVIEKTYKTRYKYVRINRYLIYRKVLHQNLILIL</sequence>
<proteinExistence type="predicted"/>
<evidence type="ECO:0000313" key="2">
    <source>
        <dbReference type="Proteomes" id="UP000279029"/>
    </source>
</evidence>
<reference evidence="1 2" key="1">
    <citation type="submission" date="2018-09" db="EMBL/GenBank/DDBJ databases">
        <authorList>
            <person name="Postec A."/>
        </authorList>
    </citation>
    <scope>NUCLEOTIDE SEQUENCE [LARGE SCALE GENOMIC DNA]</scope>
    <source>
        <strain evidence="1">70B-A</strain>
    </source>
</reference>
<keyword evidence="2" id="KW-1185">Reference proteome</keyword>
<dbReference type="KEGG" id="cbar:PATL70BA_1482"/>
<dbReference type="AlphaFoldDB" id="A0A3P7PTP7"/>
<dbReference type="EMBL" id="LR130778">
    <property type="protein sequence ID" value="VDN47367.1"/>
    <property type="molecule type" value="Genomic_DNA"/>
</dbReference>
<protein>
    <submittedName>
        <fullName evidence="1">Uncharacterized protein</fullName>
    </submittedName>
</protein>
<dbReference type="Proteomes" id="UP000279029">
    <property type="component" value="Chromosome"/>
</dbReference>
<gene>
    <name evidence="1" type="ORF">PATL70BA_1482</name>
</gene>
<organism evidence="1 2">
    <name type="scientific">Petrocella atlantisensis</name>
    <dbReference type="NCBI Taxonomy" id="2173034"/>
    <lineage>
        <taxon>Bacteria</taxon>
        <taxon>Bacillati</taxon>
        <taxon>Bacillota</taxon>
        <taxon>Clostridia</taxon>
        <taxon>Lachnospirales</taxon>
        <taxon>Vallitaleaceae</taxon>
        <taxon>Petrocella</taxon>
    </lineage>
</organism>
<accession>A0A3P7PTP7</accession>
<evidence type="ECO:0000313" key="1">
    <source>
        <dbReference type="EMBL" id="VDN47367.1"/>
    </source>
</evidence>
<name>A0A3P7PTP7_9FIRM</name>